<dbReference type="Gene3D" id="1.25.40.10">
    <property type="entry name" value="Tetratricopeptide repeat domain"/>
    <property type="match status" value="2"/>
</dbReference>
<feature type="region of interest" description="Disordered" evidence="1">
    <location>
        <begin position="132"/>
        <end position="159"/>
    </location>
</feature>
<organism evidence="2 3">
    <name type="scientific">Lujinxingia vulgaris</name>
    <dbReference type="NCBI Taxonomy" id="2600176"/>
    <lineage>
        <taxon>Bacteria</taxon>
        <taxon>Deltaproteobacteria</taxon>
        <taxon>Bradymonadales</taxon>
        <taxon>Lujinxingiaceae</taxon>
        <taxon>Lujinxingia</taxon>
    </lineage>
</organism>
<dbReference type="AlphaFoldDB" id="A0A5C6X5B8"/>
<feature type="region of interest" description="Disordered" evidence="1">
    <location>
        <begin position="171"/>
        <end position="296"/>
    </location>
</feature>
<dbReference type="OrthoDB" id="5479156at2"/>
<comment type="caution">
    <text evidence="2">The sequence shown here is derived from an EMBL/GenBank/DDBJ whole genome shotgun (WGS) entry which is preliminary data.</text>
</comment>
<protein>
    <recommendedName>
        <fullName evidence="4">Tetratricopeptide repeat protein</fullName>
    </recommendedName>
</protein>
<evidence type="ECO:0000313" key="2">
    <source>
        <dbReference type="EMBL" id="TXD32360.1"/>
    </source>
</evidence>
<dbReference type="InterPro" id="IPR011990">
    <property type="entry name" value="TPR-like_helical_dom_sf"/>
</dbReference>
<gene>
    <name evidence="2" type="ORF">FRC96_17795</name>
</gene>
<accession>A0A5C6X5B8</accession>
<proteinExistence type="predicted"/>
<feature type="compositionally biased region" description="Low complexity" evidence="1">
    <location>
        <begin position="136"/>
        <end position="149"/>
    </location>
</feature>
<sequence length="1112" mass="121243">MTNRDLSELLEGLPDTAPALVEAARAYDAAGDFRNAEALLRGALSRCSTPQLRLASAEHLLARGRWAAAYQQARHAMADPMLWEATVAAARASHKLGEHGRAQSLLDDALDRGADLTLISAWRDHFAGLAEPPAPRTAASPATSAPALPDFTEEPTELVEELAPHEPTHLVHIPSSLSDAPKADAPKRQPAPGFEPDETTLRRRRPRALRPGSPPASPPNPEPADALADSPSEPTDVFRADPTLPPDADLAQELPRHDSGRRKAPALKVAPRAADRAEQGVAAKRGGRPTPSGEEKLELDLDALRRPRKQASGRTSSIRRLTHLVQTRLPEPLQSPARALASVLISSLLVLSFFATLGYVWQVHRATAGLLERAEIEVHHDTYASHQRALQVAQEARTYKLLPAGADAVVRGLTNSLPAIGTDRPTERAADLEALIRARTAYRFEHPDPSTSPDTPTSQSGEAIAARIYASAAWLPERELITTIDALVEQAPGSAWARLAYAEVRVDQTPAELSAKLVEALPQDTVARAFVRAQHLLKIDEEAATAALRALFEANPDHHRSRLTLALHLARAGADKAELDALLAPAMSASAREIAPADRGLAHLARAEAAPDRNARIDALRLAAEAAPLRPDRVRPLIDTLVARGQLLDAREQLIRIPRMERRHAFFDQELASIHLQIGDTDRAIALLSAASEDPRERLLLALAMAAEGNVDIARNELTQTPLDLAARALLDALQPGEPPTPDDAFDRTAGFVSERALLEGATLAHLANHTDTWESQSTLRERAQSRLEVADDGPARRLLQCRLALDARHADEAAEHCARLEELDVASRWALDAAVRWHRLNDRHASALRLIDRHDDLSGSDPLLALMRAEAAFEQGDTEAASAFLEPALGTPLSRSARWATLQGRMALQRGDTEQARAHLQGALDEEPGDAAATLSLLQVHVVDGPLAEDDEERLRGLLRHGQLGPEAWVVFARQRRHQERYTDALENLDLARRAANTLTPAALSHALFTEEAYVRAARSRRGFGDPGVTRALEQADDASPTSADYHIARARVALARRRPDRAEAARQLEDALERAPLRCELWEEVIALRERLRHPVAVRRLTNATPLRCQ</sequence>
<dbReference type="SUPFAM" id="SSF48452">
    <property type="entry name" value="TPR-like"/>
    <property type="match status" value="2"/>
</dbReference>
<evidence type="ECO:0008006" key="4">
    <source>
        <dbReference type="Google" id="ProtNLM"/>
    </source>
</evidence>
<dbReference type="Proteomes" id="UP000321046">
    <property type="component" value="Unassembled WGS sequence"/>
</dbReference>
<feature type="compositionally biased region" description="Pro residues" evidence="1">
    <location>
        <begin position="212"/>
        <end position="222"/>
    </location>
</feature>
<evidence type="ECO:0000313" key="3">
    <source>
        <dbReference type="Proteomes" id="UP000321046"/>
    </source>
</evidence>
<evidence type="ECO:0000256" key="1">
    <source>
        <dbReference type="SAM" id="MobiDB-lite"/>
    </source>
</evidence>
<dbReference type="EMBL" id="VOSL01000131">
    <property type="protein sequence ID" value="TXD32360.1"/>
    <property type="molecule type" value="Genomic_DNA"/>
</dbReference>
<dbReference type="RefSeq" id="WP_146976461.1">
    <property type="nucleotide sequence ID" value="NZ_VOSL01000131.1"/>
</dbReference>
<name>A0A5C6X5B8_9DELT</name>
<reference evidence="2 3" key="1">
    <citation type="submission" date="2019-08" db="EMBL/GenBank/DDBJ databases">
        <title>Bradymonadales sp. TMQ2.</title>
        <authorList>
            <person name="Liang Q."/>
        </authorList>
    </citation>
    <scope>NUCLEOTIDE SEQUENCE [LARGE SCALE GENOMIC DNA]</scope>
    <source>
        <strain evidence="2 3">TMQ2</strain>
    </source>
</reference>